<feature type="compositionally biased region" description="Acidic residues" evidence="1">
    <location>
        <begin position="110"/>
        <end position="129"/>
    </location>
</feature>
<dbReference type="RefSeq" id="XP_025432934.1">
    <property type="nucleotide sequence ID" value="XM_025579564.1"/>
</dbReference>
<dbReference type="GeneID" id="37080793"/>
<sequence length="298" mass="32696">MTDFRPPKDAHIWFRVRTIGCALRLTPTKVSSFLGRRKNHEAHHSAAHCSSGSDEPLANNLNCGFWRLQRQNANKWYSLHPCDITQGPSFPVPYYGFLNLGMQGLSAPAADEEDDDEEDDDDDDEEEEAPAGRKSLEDLLAQFLVGRRVVAPAPTVRPPAEDVAWWLEASADSQDALAVAFRAAAAAADAAVAAAEAQADAARQLVSITAHRRPTAAYDDNIAQEDVDNEVSPPPPTPLMGDGHTNGAPEEKHDDDYRQVWDKVSSTHICYDLKDQYLSFKLHTTFSKPTSANGQCTV</sequence>
<protein>
    <submittedName>
        <fullName evidence="2">Uncharacterized protein</fullName>
    </submittedName>
</protein>
<organism evidence="2 3">
    <name type="scientific">Aspergillus saccharolyticus JOP 1030-1</name>
    <dbReference type="NCBI Taxonomy" id="1450539"/>
    <lineage>
        <taxon>Eukaryota</taxon>
        <taxon>Fungi</taxon>
        <taxon>Dikarya</taxon>
        <taxon>Ascomycota</taxon>
        <taxon>Pezizomycotina</taxon>
        <taxon>Eurotiomycetes</taxon>
        <taxon>Eurotiomycetidae</taxon>
        <taxon>Eurotiales</taxon>
        <taxon>Aspergillaceae</taxon>
        <taxon>Aspergillus</taxon>
        <taxon>Aspergillus subgen. Circumdati</taxon>
    </lineage>
</organism>
<dbReference type="EMBL" id="KZ821226">
    <property type="protein sequence ID" value="PYH46952.1"/>
    <property type="molecule type" value="Genomic_DNA"/>
</dbReference>
<gene>
    <name evidence="2" type="ORF">BP01DRAFT_422327</name>
</gene>
<reference evidence="2 3" key="1">
    <citation type="submission" date="2016-12" db="EMBL/GenBank/DDBJ databases">
        <title>The genomes of Aspergillus section Nigri reveals drivers in fungal speciation.</title>
        <authorList>
            <consortium name="DOE Joint Genome Institute"/>
            <person name="Vesth T.C."/>
            <person name="Nybo J."/>
            <person name="Theobald S."/>
            <person name="Brandl J."/>
            <person name="Frisvad J.C."/>
            <person name="Nielsen K.F."/>
            <person name="Lyhne E.K."/>
            <person name="Kogle M.E."/>
            <person name="Kuo A."/>
            <person name="Riley R."/>
            <person name="Clum A."/>
            <person name="Nolan M."/>
            <person name="Lipzen A."/>
            <person name="Salamov A."/>
            <person name="Henrissat B."/>
            <person name="Wiebenga A."/>
            <person name="De Vries R.P."/>
            <person name="Grigoriev I.V."/>
            <person name="Mortensen U.H."/>
            <person name="Andersen M.R."/>
            <person name="Baker S.E."/>
        </authorList>
    </citation>
    <scope>NUCLEOTIDE SEQUENCE [LARGE SCALE GENOMIC DNA]</scope>
    <source>
        <strain evidence="2 3">JOP 1030-1</strain>
    </source>
</reference>
<keyword evidence="3" id="KW-1185">Reference proteome</keyword>
<evidence type="ECO:0000313" key="3">
    <source>
        <dbReference type="Proteomes" id="UP000248349"/>
    </source>
</evidence>
<evidence type="ECO:0000313" key="2">
    <source>
        <dbReference type="EMBL" id="PYH46952.1"/>
    </source>
</evidence>
<feature type="region of interest" description="Disordered" evidence="1">
    <location>
        <begin position="107"/>
        <end position="135"/>
    </location>
</feature>
<proteinExistence type="predicted"/>
<dbReference type="AlphaFoldDB" id="A0A319AK11"/>
<dbReference type="Proteomes" id="UP000248349">
    <property type="component" value="Unassembled WGS sequence"/>
</dbReference>
<evidence type="ECO:0000256" key="1">
    <source>
        <dbReference type="SAM" id="MobiDB-lite"/>
    </source>
</evidence>
<accession>A0A319AK11</accession>
<feature type="region of interest" description="Disordered" evidence="1">
    <location>
        <begin position="222"/>
        <end position="253"/>
    </location>
</feature>
<name>A0A319AK11_9EURO</name>